<dbReference type="Pfam" id="PF13366">
    <property type="entry name" value="PDDEXK_3"/>
    <property type="match status" value="1"/>
</dbReference>
<organism evidence="1 2">
    <name type="scientific">Mucilaginibacter pedocola</name>
    <dbReference type="NCBI Taxonomy" id="1792845"/>
    <lineage>
        <taxon>Bacteria</taxon>
        <taxon>Pseudomonadati</taxon>
        <taxon>Bacteroidota</taxon>
        <taxon>Sphingobacteriia</taxon>
        <taxon>Sphingobacteriales</taxon>
        <taxon>Sphingobacteriaceae</taxon>
        <taxon>Mucilaginibacter</taxon>
    </lineage>
</organism>
<evidence type="ECO:0000313" key="1">
    <source>
        <dbReference type="EMBL" id="OOQ61826.1"/>
    </source>
</evidence>
<reference evidence="1 2" key="1">
    <citation type="submission" date="2016-07" db="EMBL/GenBank/DDBJ databases">
        <title>Genomic analysis of zinc-resistant bacterium Mucilaginibacter pedocola TBZ30.</title>
        <authorList>
            <person name="Huang J."/>
            <person name="Tang J."/>
        </authorList>
    </citation>
    <scope>NUCLEOTIDE SEQUENCE [LARGE SCALE GENOMIC DNA]</scope>
    <source>
        <strain evidence="1 2">TBZ30</strain>
    </source>
</reference>
<evidence type="ECO:0000313" key="2">
    <source>
        <dbReference type="Proteomes" id="UP000189739"/>
    </source>
</evidence>
<dbReference type="RefSeq" id="WP_078346004.1">
    <property type="nucleotide sequence ID" value="NZ_MBTF01000001.1"/>
</dbReference>
<dbReference type="OrthoDB" id="1119698at2"/>
<dbReference type="EMBL" id="MBTF01000001">
    <property type="protein sequence ID" value="OOQ61826.1"/>
    <property type="molecule type" value="Genomic_DNA"/>
</dbReference>
<sequence>MIESEITGSIIGAAIEVHRVLGPGLLESAYKECLHYKLVKSGLHVEKEKALPLIFEEVKLDCGYRMDLLVENKIVIETKTVEALNDIHLAQILTYLKLGNYKVGLLINFNELILKDGIRRVVNSDPTPLKKSL</sequence>
<gene>
    <name evidence="1" type="ORF">BC343_01800</name>
</gene>
<protein>
    <submittedName>
        <fullName evidence="1">GxxExxY protein</fullName>
    </submittedName>
</protein>
<dbReference type="Proteomes" id="UP000189739">
    <property type="component" value="Unassembled WGS sequence"/>
</dbReference>
<dbReference type="NCBIfam" id="TIGR04256">
    <property type="entry name" value="GxxExxY"/>
    <property type="match status" value="1"/>
</dbReference>
<proteinExistence type="predicted"/>
<keyword evidence="2" id="KW-1185">Reference proteome</keyword>
<comment type="caution">
    <text evidence="1">The sequence shown here is derived from an EMBL/GenBank/DDBJ whole genome shotgun (WGS) entry which is preliminary data.</text>
</comment>
<dbReference type="InterPro" id="IPR026350">
    <property type="entry name" value="GxxExxY"/>
</dbReference>
<name>A0A1S9PLI0_9SPHI</name>
<accession>A0A1S9PLI0</accession>
<dbReference type="STRING" id="1792845.BC343_01800"/>
<dbReference type="AlphaFoldDB" id="A0A1S9PLI0"/>